<dbReference type="Gene3D" id="3.40.50.300">
    <property type="entry name" value="P-loop containing nucleotide triphosphate hydrolases"/>
    <property type="match status" value="1"/>
</dbReference>
<dbReference type="Pfam" id="PF00196">
    <property type="entry name" value="GerE"/>
    <property type="match status" value="1"/>
</dbReference>
<dbReference type="EMBL" id="JBHTIM010000001">
    <property type="protein sequence ID" value="MFD0781539.1"/>
    <property type="molecule type" value="Genomic_DNA"/>
</dbReference>
<evidence type="ECO:0000256" key="1">
    <source>
        <dbReference type="ARBA" id="ARBA00022741"/>
    </source>
</evidence>
<keyword evidence="5" id="KW-1185">Reference proteome</keyword>
<dbReference type="InterPro" id="IPR041664">
    <property type="entry name" value="AAA_16"/>
</dbReference>
<dbReference type="Pfam" id="PF13191">
    <property type="entry name" value="AAA_16"/>
    <property type="match status" value="1"/>
</dbReference>
<gene>
    <name evidence="4" type="ORF">ACFQZV_09580</name>
</gene>
<comment type="caution">
    <text evidence="4">The sequence shown here is derived from an EMBL/GenBank/DDBJ whole genome shotgun (WGS) entry which is preliminary data.</text>
</comment>
<dbReference type="InterPro" id="IPR036388">
    <property type="entry name" value="WH-like_DNA-bd_sf"/>
</dbReference>
<dbReference type="InterPro" id="IPR027417">
    <property type="entry name" value="P-loop_NTPase"/>
</dbReference>
<dbReference type="PRINTS" id="PR00038">
    <property type="entry name" value="HTHLUXR"/>
</dbReference>
<evidence type="ECO:0000313" key="4">
    <source>
        <dbReference type="EMBL" id="MFD0781539.1"/>
    </source>
</evidence>
<dbReference type="InterPro" id="IPR000792">
    <property type="entry name" value="Tscrpt_reg_LuxR_C"/>
</dbReference>
<organism evidence="4 5">
    <name type="scientific">Microbacterium koreense</name>
    <dbReference type="NCBI Taxonomy" id="323761"/>
    <lineage>
        <taxon>Bacteria</taxon>
        <taxon>Bacillati</taxon>
        <taxon>Actinomycetota</taxon>
        <taxon>Actinomycetes</taxon>
        <taxon>Micrococcales</taxon>
        <taxon>Microbacteriaceae</taxon>
        <taxon>Microbacterium</taxon>
    </lineage>
</organism>
<feature type="domain" description="HTH luxR-type" evidence="3">
    <location>
        <begin position="876"/>
        <end position="941"/>
    </location>
</feature>
<proteinExistence type="predicted"/>
<dbReference type="CDD" id="cd06170">
    <property type="entry name" value="LuxR_C_like"/>
    <property type="match status" value="1"/>
</dbReference>
<dbReference type="SUPFAM" id="SSF52540">
    <property type="entry name" value="P-loop containing nucleoside triphosphate hydrolases"/>
    <property type="match status" value="1"/>
</dbReference>
<dbReference type="PANTHER" id="PTHR16305:SF35">
    <property type="entry name" value="TRANSCRIPTIONAL ACTIVATOR DOMAIN"/>
    <property type="match status" value="1"/>
</dbReference>
<dbReference type="InterPro" id="IPR016032">
    <property type="entry name" value="Sig_transdc_resp-reg_C-effctor"/>
</dbReference>
<sequence>MTTRPPARSPARDAVGLAPTRPRYPRHIVGRGRELARLEAAAAASRCGGGSLLLVTGEAGIGKSALIEEFVDRLHADGDRVLVGHCSPFENVAFDGFVQAFESLDGEDIAEAGEPVLGGLTSVWRGEDADVTRAAGSPPVDAAAADLLRTLGAQTPIVLVIEDLHWAPSSTCTLVDSLARRLRRAPVLLIATVRTPSMDGSGDLTERTLTELSRVPGAQRIELAALADSAIREVITRAIGAPVEESQLADWSQRAAGNPLFARELAFGGSATGDASLPPTLADLFRVRLRSLPSAVVDVLTVTSCVGVAAHEDLIRGATDLTPEAFAATVSHAARARVVRHEGTRLTVAHPLLADAVTSASDTPRLRAAHAALARVLRDRPDLASARPDAEIAHHALRAGNDLVAFRACLAAADEAGTVLDFLAEWGHVRRAVELWPAAADTALDDEYSRAGLLVRCAIAAELAGRNRDAVDAAREALAASDDAIPEEVAERYAILIELLHRGFHDEAAAEDALRCATTLLSEAETPARARLEIVSGWWWDRAPEAACVHLRAGAKTAHSLGIVPLETQGWAMAGAATGVAGDPVGGRELLDRSVRLARDAGYDVGAITAHIPFSAMLTLTGEPEAAAQVAIAGIALTEYTATGTVLRDALRACAGHALLRSGDWEQAGRMLDAPFADEGRASALGLFDGAVLAALRGELDRARALLARAESLGAGDTPGYGVAAAWTHIAAGDVPEASRVARRVLRDGEGGDAATVNELVLLALAELPGAVETEEILRRLQPDPGGIAVAEPFAKAARAAVRDMPDEWARAREAWETVAGWPLARLYLAARHAGALGVDDPAAHLILDEALTAASALDAPALVTLLTRAAGRPERPDARPSLTPREWEVLELVAEGATNRVIGSTLDISERTASVHVSNLMRKLGVASRTEAALWAAQRD</sequence>
<dbReference type="GO" id="GO:0005524">
    <property type="term" value="F:ATP binding"/>
    <property type="evidence" value="ECO:0007669"/>
    <property type="project" value="UniProtKB-KW"/>
</dbReference>
<protein>
    <submittedName>
        <fullName evidence="4">ATP-binding protein</fullName>
    </submittedName>
</protein>
<dbReference type="Proteomes" id="UP001597042">
    <property type="component" value="Unassembled WGS sequence"/>
</dbReference>
<evidence type="ECO:0000259" key="3">
    <source>
        <dbReference type="PROSITE" id="PS50043"/>
    </source>
</evidence>
<dbReference type="RefSeq" id="WP_378751985.1">
    <property type="nucleotide sequence ID" value="NZ_JBHSSV010000007.1"/>
</dbReference>
<accession>A0ABW2ZSA7</accession>
<dbReference type="PANTHER" id="PTHR16305">
    <property type="entry name" value="TESTICULAR SOLUBLE ADENYLYL CYCLASE"/>
    <property type="match status" value="1"/>
</dbReference>
<keyword evidence="2 4" id="KW-0067">ATP-binding</keyword>
<keyword evidence="1" id="KW-0547">Nucleotide-binding</keyword>
<name>A0ABW2ZSA7_9MICO</name>
<evidence type="ECO:0000313" key="5">
    <source>
        <dbReference type="Proteomes" id="UP001597042"/>
    </source>
</evidence>
<dbReference type="SUPFAM" id="SSF46894">
    <property type="entry name" value="C-terminal effector domain of the bipartite response regulators"/>
    <property type="match status" value="1"/>
</dbReference>
<dbReference type="SMART" id="SM00421">
    <property type="entry name" value="HTH_LUXR"/>
    <property type="match status" value="1"/>
</dbReference>
<evidence type="ECO:0000256" key="2">
    <source>
        <dbReference type="ARBA" id="ARBA00022840"/>
    </source>
</evidence>
<dbReference type="Gene3D" id="1.10.10.10">
    <property type="entry name" value="Winged helix-like DNA-binding domain superfamily/Winged helix DNA-binding domain"/>
    <property type="match status" value="1"/>
</dbReference>
<dbReference type="PROSITE" id="PS50043">
    <property type="entry name" value="HTH_LUXR_2"/>
    <property type="match status" value="1"/>
</dbReference>
<reference evidence="5" key="1">
    <citation type="journal article" date="2019" name="Int. J. Syst. Evol. Microbiol.">
        <title>The Global Catalogue of Microorganisms (GCM) 10K type strain sequencing project: providing services to taxonomists for standard genome sequencing and annotation.</title>
        <authorList>
            <consortium name="The Broad Institute Genomics Platform"/>
            <consortium name="The Broad Institute Genome Sequencing Center for Infectious Disease"/>
            <person name="Wu L."/>
            <person name="Ma J."/>
        </authorList>
    </citation>
    <scope>NUCLEOTIDE SEQUENCE [LARGE SCALE GENOMIC DNA]</scope>
    <source>
        <strain evidence="5">CCUG 50754</strain>
    </source>
</reference>